<comment type="subcellular location">
    <subcellularLocation>
        <location evidence="1">Membrane</location>
        <topology evidence="1">Single-pass type I membrane protein</topology>
    </subcellularLocation>
</comment>
<dbReference type="PROSITE" id="PS01310">
    <property type="entry name" value="FXYD"/>
    <property type="match status" value="1"/>
</dbReference>
<dbReference type="Proteomes" id="UP000694520">
    <property type="component" value="Chromosome 13"/>
</dbReference>
<reference evidence="10" key="2">
    <citation type="submission" date="2025-08" db="UniProtKB">
        <authorList>
            <consortium name="Ensembl"/>
        </authorList>
    </citation>
    <scope>IDENTIFICATION</scope>
</reference>
<evidence type="ECO:0000313" key="11">
    <source>
        <dbReference type="Proteomes" id="UP000694520"/>
    </source>
</evidence>
<keyword evidence="4 9" id="KW-0812">Transmembrane</keyword>
<dbReference type="InterPro" id="IPR000272">
    <property type="entry name" value="Ion-transport_regulator_FXYD"/>
</dbReference>
<keyword evidence="3 9" id="KW-0813">Transport</keyword>
<evidence type="ECO:0000256" key="8">
    <source>
        <dbReference type="ARBA" id="ARBA00023136"/>
    </source>
</evidence>
<dbReference type="PANTHER" id="PTHR14132">
    <property type="entry name" value="SODIUM/POTASSIUM-TRANSPORTING ATPASE SUBUNIT GAMMA"/>
    <property type="match status" value="1"/>
</dbReference>
<dbReference type="GeneTree" id="ENSGT00940000153062"/>
<evidence type="ECO:0000256" key="9">
    <source>
        <dbReference type="RuleBase" id="RU364131"/>
    </source>
</evidence>
<feature type="transmembrane region" description="Helical" evidence="9">
    <location>
        <begin position="69"/>
        <end position="88"/>
    </location>
</feature>
<dbReference type="GO" id="GO:0017080">
    <property type="term" value="F:sodium channel regulator activity"/>
    <property type="evidence" value="ECO:0007669"/>
    <property type="project" value="TreeGrafter"/>
</dbReference>
<keyword evidence="6 9" id="KW-1133">Transmembrane helix</keyword>
<dbReference type="InterPro" id="IPR047297">
    <property type="entry name" value="FXYD_motif"/>
</dbReference>
<evidence type="ECO:0000256" key="7">
    <source>
        <dbReference type="ARBA" id="ARBA00023065"/>
    </source>
</evidence>
<dbReference type="GO" id="GO:0043269">
    <property type="term" value="P:regulation of monoatomic ion transport"/>
    <property type="evidence" value="ECO:0007669"/>
    <property type="project" value="InterPro"/>
</dbReference>
<comment type="similarity">
    <text evidence="2 9">Belongs to the FXYD family.</text>
</comment>
<reference evidence="10" key="1">
    <citation type="submission" date="2019-05" db="EMBL/GenBank/DDBJ databases">
        <authorList>
            <person name="Zhang S."/>
            <person name="Liu J."/>
        </authorList>
    </citation>
    <scope>NUCLEOTIDE SEQUENCE [LARGE SCALE GENOMIC DNA]</scope>
</reference>
<keyword evidence="11" id="KW-1185">Reference proteome</keyword>
<feature type="transmembrane region" description="Helical" evidence="9">
    <location>
        <begin position="30"/>
        <end position="49"/>
    </location>
</feature>
<protein>
    <recommendedName>
        <fullName evidence="9">FXYD domain-containing ion transport regulator</fullName>
    </recommendedName>
</protein>
<reference evidence="10" key="3">
    <citation type="submission" date="2025-09" db="UniProtKB">
        <authorList>
            <consortium name="Ensembl"/>
        </authorList>
    </citation>
    <scope>IDENTIFICATION</scope>
</reference>
<keyword evidence="7 9" id="KW-0406">Ion transport</keyword>
<evidence type="ECO:0000256" key="1">
    <source>
        <dbReference type="ARBA" id="ARBA00004479"/>
    </source>
</evidence>
<dbReference type="FunFam" id="1.20.5.780:FF:000001">
    <property type="entry name" value="Fxyd domain-containing ion transport regulator"/>
    <property type="match status" value="1"/>
</dbReference>
<keyword evidence="5" id="KW-0732">Signal</keyword>
<dbReference type="Ensembl" id="ENSBGRT00000043987.1">
    <property type="protein sequence ID" value="ENSBGRP00000037978.1"/>
    <property type="gene ID" value="ENSBGRG00000023770.1"/>
</dbReference>
<dbReference type="GO" id="GO:0005886">
    <property type="term" value="C:plasma membrane"/>
    <property type="evidence" value="ECO:0007669"/>
    <property type="project" value="UniProtKB-ARBA"/>
</dbReference>
<sequence>MLAEPAVRSLSVAAASAFKPSEGRAWSQDAMEVVLLFLCGLLAPAVLASATEQEKEKDPFHYDYQTLRIGGLVFAVVLFSVGILLILSRRCKCSFNQKPRAPGDEEAQVENLVTANGKCQDHLPRWDGGNGQGSLYSLGWRMDVRCGGFLRAGRPGMFPGAREGSRVLFCVIPSPPLDRLTTATYRDSAQCWAWDRVLHFSVVGTRPQEVGITLHILQQRGSEKFRNMPSPLTGE</sequence>
<evidence type="ECO:0000256" key="2">
    <source>
        <dbReference type="ARBA" id="ARBA00005948"/>
    </source>
</evidence>
<proteinExistence type="inferred from homology"/>
<evidence type="ECO:0000256" key="4">
    <source>
        <dbReference type="ARBA" id="ARBA00022692"/>
    </source>
</evidence>
<evidence type="ECO:0000256" key="5">
    <source>
        <dbReference type="ARBA" id="ARBA00022729"/>
    </source>
</evidence>
<evidence type="ECO:0000313" key="10">
    <source>
        <dbReference type="Ensembl" id="ENSBGRP00000037978.1"/>
    </source>
</evidence>
<evidence type="ECO:0000256" key="6">
    <source>
        <dbReference type="ARBA" id="ARBA00022989"/>
    </source>
</evidence>
<accession>A0A8B9YIM0</accession>
<dbReference type="Gene3D" id="1.20.5.780">
    <property type="entry name" value="Single helix bin"/>
    <property type="match status" value="1"/>
</dbReference>
<dbReference type="Pfam" id="PF02038">
    <property type="entry name" value="ATP1G1_PLM_MAT8"/>
    <property type="match status" value="1"/>
</dbReference>
<organism evidence="10 11">
    <name type="scientific">Bos mutus grunniens</name>
    <name type="common">Wild yak</name>
    <name type="synonym">Bos grunniens</name>
    <dbReference type="NCBI Taxonomy" id="30521"/>
    <lineage>
        <taxon>Eukaryota</taxon>
        <taxon>Metazoa</taxon>
        <taxon>Chordata</taxon>
        <taxon>Craniata</taxon>
        <taxon>Vertebrata</taxon>
        <taxon>Euteleostomi</taxon>
        <taxon>Mammalia</taxon>
        <taxon>Eutheria</taxon>
        <taxon>Laurasiatheria</taxon>
        <taxon>Artiodactyla</taxon>
        <taxon>Ruminantia</taxon>
        <taxon>Pecora</taxon>
        <taxon>Bovidae</taxon>
        <taxon>Bovinae</taxon>
        <taxon>Bos</taxon>
    </lineage>
</organism>
<dbReference type="AlphaFoldDB" id="A0A8B9YIM0"/>
<keyword evidence="8 9" id="KW-0472">Membrane</keyword>
<dbReference type="PANTHER" id="PTHR14132:SF15">
    <property type="entry name" value="FXYD DOMAIN-CONTAINING ION TRANSPORT REGULATOR 6-RELATED"/>
    <property type="match status" value="1"/>
</dbReference>
<comment type="caution">
    <text evidence="9">Lacks conserved residue(s) required for the propagation of feature annotation.</text>
</comment>
<dbReference type="GO" id="GO:0006811">
    <property type="term" value="P:monoatomic ion transport"/>
    <property type="evidence" value="ECO:0007669"/>
    <property type="project" value="UniProtKB-KW"/>
</dbReference>
<evidence type="ECO:0000256" key="3">
    <source>
        <dbReference type="ARBA" id="ARBA00022448"/>
    </source>
</evidence>
<name>A0A8B9YIM0_BOSMU</name>